<organism evidence="2">
    <name type="scientific">Cladocopium goreaui</name>
    <dbReference type="NCBI Taxonomy" id="2562237"/>
    <lineage>
        <taxon>Eukaryota</taxon>
        <taxon>Sar</taxon>
        <taxon>Alveolata</taxon>
        <taxon>Dinophyceae</taxon>
        <taxon>Suessiales</taxon>
        <taxon>Symbiodiniaceae</taxon>
        <taxon>Cladocopium</taxon>
    </lineage>
</organism>
<reference evidence="3 4" key="2">
    <citation type="submission" date="2024-05" db="EMBL/GenBank/DDBJ databases">
        <authorList>
            <person name="Chen Y."/>
            <person name="Shah S."/>
            <person name="Dougan E. K."/>
            <person name="Thang M."/>
            <person name="Chan C."/>
        </authorList>
    </citation>
    <scope>NUCLEOTIDE SEQUENCE [LARGE SCALE GENOMIC DNA]</scope>
</reference>
<evidence type="ECO:0000313" key="4">
    <source>
        <dbReference type="Proteomes" id="UP001152797"/>
    </source>
</evidence>
<feature type="compositionally biased region" description="Polar residues" evidence="1">
    <location>
        <begin position="150"/>
        <end position="159"/>
    </location>
</feature>
<comment type="caution">
    <text evidence="2">The sequence shown here is derived from an EMBL/GenBank/DDBJ whole genome shotgun (WGS) entry which is preliminary data.</text>
</comment>
<protein>
    <submittedName>
        <fullName evidence="2">Uncharacterized protein</fullName>
    </submittedName>
</protein>
<proteinExistence type="predicted"/>
<dbReference type="EMBL" id="CAMXCT020004190">
    <property type="protein sequence ID" value="CAL1161425.1"/>
    <property type="molecule type" value="Genomic_DNA"/>
</dbReference>
<accession>A0A9P1GC87</accession>
<feature type="compositionally biased region" description="Polar residues" evidence="1">
    <location>
        <begin position="130"/>
        <end position="140"/>
    </location>
</feature>
<evidence type="ECO:0000256" key="1">
    <source>
        <dbReference type="SAM" id="MobiDB-lite"/>
    </source>
</evidence>
<reference evidence="2" key="1">
    <citation type="submission" date="2022-10" db="EMBL/GenBank/DDBJ databases">
        <authorList>
            <person name="Chen Y."/>
            <person name="Dougan E. K."/>
            <person name="Chan C."/>
            <person name="Rhodes N."/>
            <person name="Thang M."/>
        </authorList>
    </citation>
    <scope>NUCLEOTIDE SEQUENCE</scope>
</reference>
<evidence type="ECO:0000313" key="3">
    <source>
        <dbReference type="EMBL" id="CAL4795362.1"/>
    </source>
</evidence>
<evidence type="ECO:0000313" key="2">
    <source>
        <dbReference type="EMBL" id="CAI4008050.1"/>
    </source>
</evidence>
<feature type="compositionally biased region" description="Basic and acidic residues" evidence="1">
    <location>
        <begin position="162"/>
        <end position="172"/>
    </location>
</feature>
<feature type="region of interest" description="Disordered" evidence="1">
    <location>
        <begin position="290"/>
        <end position="321"/>
    </location>
</feature>
<feature type="compositionally biased region" description="Basic and acidic residues" evidence="1">
    <location>
        <begin position="434"/>
        <end position="474"/>
    </location>
</feature>
<keyword evidence="4" id="KW-1185">Reference proteome</keyword>
<feature type="region of interest" description="Disordered" evidence="1">
    <location>
        <begin position="434"/>
        <end position="490"/>
    </location>
</feature>
<feature type="region of interest" description="Disordered" evidence="1">
    <location>
        <begin position="97"/>
        <end position="196"/>
    </location>
</feature>
<dbReference type="Proteomes" id="UP001152797">
    <property type="component" value="Unassembled WGS sequence"/>
</dbReference>
<sequence length="1082" mass="122638">MGFGWKMVDMYRSLTSTNRGLATLPEPLPDAMTSFREMPDESDSLMFADIQSIYNYLRRNRHMKIPQHWKELEIQDLKITSENVPSIESMETLQATETQLAEAHHGSDANGDLVSPGPGTPEMCPHTPQVDGNTTPTAVTPVQPDVVSPVKTQNPTSPAESKPAKDEAKPETPRPPATPQCADGGDLSVGPKTVKTRKERLEEAAKSQVRHMCTLKKKKVALNLPAWVVEEYQKRPKVEMARLLMNCNFDKARQRINGAKKACEAKKETHLRRNQYDDVEEFYVDIREKGQRKEKEVHEETRRSKEQLQEADKPALSADAFKGLDRLKDREAADKATSTPGANPANQALEMKRRLQKFMDSMVQKSGKCRALIRDIRDEYSKSDLLRREADKLEGKLVDLDKQHESCNNVMAKGEVSGYPPECSAACAQEANVKKYEKKDTEEKKPKKDKESKVKDSKVKDPKGRKDKKGKKDEEAEAEDDQPKPKRVPAMLSKPLFETLVKASSCASAIRAAKGVVEDIGESCAAKSKGLVDLSKCSVSHSERDMDVVTRKFNLRLPVPITHLDKIPGMRYTGSFDAISLQDWCKFLINYNVWHVMCGLRKADRNRECMILSEFWKRYKVANPNSGLWAEFQQYNVDVSRCCPLVLHGDEGRGRKKAPFLITAYHSVIGFGTAAANASRTHRAYLRMRLNYSENSNIHRMLTCVLPKMNKDDLALKAILNFITNDSLHVLRHGVESEHGDRYFMAVLNVTGDWAWLAKCGNLARSYSNVEKRPRGVSSVPRGVCHWCKAGQLNVPFEDFRRRPLWKSTCFEAGDNPFTSVPTLLQLPHDPNRPASFFIYDFWHSFHLGLGKTWLASVLALISDRMGSSNIEGRFAELTDLYLQWCDEQHETPYLTAISKETIGWIDRQKYPNGFWSKGHITVALLRFVGHWLRTHSNEIADCPMLSQCGLATEQINEAISSMYRQDVWMKRDVANDIGNKGLSFVETYGRLARYAFDNSKALWALMPKGHVVHHLFSDLFEAADEWVINPLVFAVQISEDFVGKKSRLARRVHATQVIRRVLERSLVSSHQHWTDAGFFQG</sequence>
<dbReference type="EMBL" id="CAMXCT030004190">
    <property type="protein sequence ID" value="CAL4795362.1"/>
    <property type="molecule type" value="Genomic_DNA"/>
</dbReference>
<dbReference type="EMBL" id="CAMXCT010004190">
    <property type="protein sequence ID" value="CAI4008050.1"/>
    <property type="molecule type" value="Genomic_DNA"/>
</dbReference>
<gene>
    <name evidence="2" type="ORF">C1SCF055_LOCUS33532</name>
</gene>
<dbReference type="AlphaFoldDB" id="A0A9P1GC87"/>
<name>A0A9P1GC87_9DINO</name>
<feature type="compositionally biased region" description="Basic and acidic residues" evidence="1">
    <location>
        <begin position="290"/>
        <end position="313"/>
    </location>
</feature>